<keyword evidence="1" id="KW-0175">Coiled coil</keyword>
<comment type="caution">
    <text evidence="2">The sequence shown here is derived from an EMBL/GenBank/DDBJ whole genome shotgun (WGS) entry which is preliminary data.</text>
</comment>
<gene>
    <name evidence="2" type="ORF">EZV62_024538</name>
</gene>
<proteinExistence type="predicted"/>
<organism evidence="2 3">
    <name type="scientific">Acer yangbiense</name>
    <dbReference type="NCBI Taxonomy" id="1000413"/>
    <lineage>
        <taxon>Eukaryota</taxon>
        <taxon>Viridiplantae</taxon>
        <taxon>Streptophyta</taxon>
        <taxon>Embryophyta</taxon>
        <taxon>Tracheophyta</taxon>
        <taxon>Spermatophyta</taxon>
        <taxon>Magnoliopsida</taxon>
        <taxon>eudicotyledons</taxon>
        <taxon>Gunneridae</taxon>
        <taxon>Pentapetalae</taxon>
        <taxon>rosids</taxon>
        <taxon>malvids</taxon>
        <taxon>Sapindales</taxon>
        <taxon>Sapindaceae</taxon>
        <taxon>Hippocastanoideae</taxon>
        <taxon>Acereae</taxon>
        <taxon>Acer</taxon>
    </lineage>
</organism>
<evidence type="ECO:0000256" key="1">
    <source>
        <dbReference type="SAM" id="Coils"/>
    </source>
</evidence>
<keyword evidence="3" id="KW-1185">Reference proteome</keyword>
<dbReference type="Proteomes" id="UP000323000">
    <property type="component" value="Chromosome 12"/>
</dbReference>
<dbReference type="EMBL" id="VAHF01000012">
    <property type="protein sequence ID" value="TXG48663.1"/>
    <property type="molecule type" value="Genomic_DNA"/>
</dbReference>
<accession>A0A5C7GVD5</accession>
<dbReference type="OrthoDB" id="10036779at2759"/>
<evidence type="ECO:0000313" key="2">
    <source>
        <dbReference type="EMBL" id="TXG48663.1"/>
    </source>
</evidence>
<sequence>MFQQKHQLSIQTNPLSIQDSSVLMQVDQNDTSIVAVDGMQNGGASQSDPIVYYSKRLQDELHALGQKIKQHEDNLKLLNTQRNKLDDSILDLQVTLGKYHSSSVSKIENDRANLQSEEETTEQILLHEKSAAGVLCQLKSRHGAQVSHLTLTKDVLGIVASLGKVGDENLSSEGWGKYNNLNGSLRRFPSYLECRLFSEYLGVDTMLAVVCKTEEGVKALETYDNEGCITKSSGLHGLGASIGRAIDGRFLVICLENLRPFAGDFVADDPLRKLDLLKPRLANGETPPGFLGFAVNMMNIDSTNLFHATASGYGLRETLFYNIFSRLQVYRTRAEMLLALPLITDGAVSLDGGMIRNLLSAVLCLVLTIWYQRHYDLGHLVHRKLDRRFVIALDREVVHLKETVRVMGAMLDPIPQIQNDIVKLSAQMAALGFRHTDRGCDGDRSLRDLSPIMDCPCFMHRGKKLELPLFHGDDAFGWLFRAERYFEINGIPEIERVIST</sequence>
<reference evidence="3" key="1">
    <citation type="journal article" date="2019" name="Gigascience">
        <title>De novo genome assembly of the endangered Acer yangbiense, a plant species with extremely small populations endemic to Yunnan Province, China.</title>
        <authorList>
            <person name="Yang J."/>
            <person name="Wariss H.M."/>
            <person name="Tao L."/>
            <person name="Zhang R."/>
            <person name="Yun Q."/>
            <person name="Hollingsworth P."/>
            <person name="Dao Z."/>
            <person name="Luo G."/>
            <person name="Guo H."/>
            <person name="Ma Y."/>
            <person name="Sun W."/>
        </authorList>
    </citation>
    <scope>NUCLEOTIDE SEQUENCE [LARGE SCALE GENOMIC DNA]</scope>
    <source>
        <strain evidence="3">cv. Malutang</strain>
    </source>
</reference>
<dbReference type="AlphaFoldDB" id="A0A5C7GVD5"/>
<protein>
    <submittedName>
        <fullName evidence="2">Uncharacterized protein</fullName>
    </submittedName>
</protein>
<feature type="coiled-coil region" evidence="1">
    <location>
        <begin position="54"/>
        <end position="124"/>
    </location>
</feature>
<dbReference type="PANTHER" id="PTHR33566:SF6">
    <property type="entry name" value="PROTEIN DEFECTIVE IN MERISTEM SILENCING 3"/>
    <property type="match status" value="1"/>
</dbReference>
<evidence type="ECO:0000313" key="3">
    <source>
        <dbReference type="Proteomes" id="UP000323000"/>
    </source>
</evidence>
<name>A0A5C7GVD5_9ROSI</name>
<dbReference type="PANTHER" id="PTHR33566">
    <property type="entry name" value="EN/SPM-LIKE TRANSPOSON-RELATED"/>
    <property type="match status" value="1"/>
</dbReference>